<dbReference type="GO" id="GO:0005634">
    <property type="term" value="C:nucleus"/>
    <property type="evidence" value="ECO:0007669"/>
    <property type="project" value="TreeGrafter"/>
</dbReference>
<dbReference type="PANTHER" id="PTHR22574:SF16">
    <property type="entry name" value="GOLGI ASSOCIATED RAB2 INTERACTOR FAMILY MEMBER 6"/>
    <property type="match status" value="1"/>
</dbReference>
<evidence type="ECO:0000313" key="4">
    <source>
        <dbReference type="Proteomes" id="UP000052978"/>
    </source>
</evidence>
<evidence type="ECO:0000313" key="3">
    <source>
        <dbReference type="EMBL" id="EPQ08672.1"/>
    </source>
</evidence>
<sequence>MGSNTTLWQGSAQSSHVLHMFHGSTGKLQRQLCKGAFTMFKRIPMFESDFIQISKRGEVIDVHNSMQVVTVGIAYTSPSLTIPDVMLLARPAVSCAVYARHDQHTQGRGLKSAKTLELTRLLPLKFVKLSVYSHEKKQLHLKLATGRSFYLQLCSPSDAKEDVFAYWENLVLFLRPPEDAYSGTRVVPAWDSMDIPVLEAEDRKSPGVSFCRDSQRGARVLRESN</sequence>
<keyword evidence="4" id="KW-1185">Reference proteome</keyword>
<dbReference type="PANTHER" id="PTHR22574">
    <property type="match status" value="1"/>
</dbReference>
<proteinExistence type="inferred from homology"/>
<dbReference type="Proteomes" id="UP000052978">
    <property type="component" value="Unassembled WGS sequence"/>
</dbReference>
<evidence type="ECO:0000259" key="2">
    <source>
        <dbReference type="Pfam" id="PF12480"/>
    </source>
</evidence>
<evidence type="ECO:0000256" key="1">
    <source>
        <dbReference type="ARBA" id="ARBA00038379"/>
    </source>
</evidence>
<dbReference type="InterPro" id="IPR022168">
    <property type="entry name" value="GARIL-like_Rab2B-bd"/>
</dbReference>
<gene>
    <name evidence="3" type="ORF">D623_10032065</name>
</gene>
<reference evidence="3 4" key="1">
    <citation type="journal article" date="2013" name="Nat. Commun.">
        <title>Genome analysis reveals insights into physiology and longevity of the Brandt's bat Myotis brandtii.</title>
        <authorList>
            <person name="Seim I."/>
            <person name="Fang X."/>
            <person name="Xiong Z."/>
            <person name="Lobanov A.V."/>
            <person name="Huang Z."/>
            <person name="Ma S."/>
            <person name="Feng Y."/>
            <person name="Turanov A.A."/>
            <person name="Zhu Y."/>
            <person name="Lenz T.L."/>
            <person name="Gerashchenko M.V."/>
            <person name="Fan D."/>
            <person name="Hee Yim S."/>
            <person name="Yao X."/>
            <person name="Jordan D."/>
            <person name="Xiong Y."/>
            <person name="Ma Y."/>
            <person name="Lyapunov A.N."/>
            <person name="Chen G."/>
            <person name="Kulakova O.I."/>
            <person name="Sun Y."/>
            <person name="Lee S.G."/>
            <person name="Bronson R.T."/>
            <person name="Moskalev A.A."/>
            <person name="Sunyaev S.R."/>
            <person name="Zhang G."/>
            <person name="Krogh A."/>
            <person name="Wang J."/>
            <person name="Gladyshev V.N."/>
        </authorList>
    </citation>
    <scope>NUCLEOTIDE SEQUENCE [LARGE SCALE GENOMIC DNA]</scope>
</reference>
<dbReference type="Pfam" id="PF12480">
    <property type="entry name" value="GARIL_Rab2_bd"/>
    <property type="match status" value="1"/>
</dbReference>
<comment type="similarity">
    <text evidence="1">Belongs to the GARIN family.</text>
</comment>
<dbReference type="EMBL" id="KE162497">
    <property type="protein sequence ID" value="EPQ08672.1"/>
    <property type="molecule type" value="Genomic_DNA"/>
</dbReference>
<accession>S7PKP1</accession>
<name>S7PKP1_MYOBR</name>
<organism evidence="3 4">
    <name type="scientific">Myotis brandtii</name>
    <name type="common">Brandt's bat</name>
    <dbReference type="NCBI Taxonomy" id="109478"/>
    <lineage>
        <taxon>Eukaryota</taxon>
        <taxon>Metazoa</taxon>
        <taxon>Chordata</taxon>
        <taxon>Craniata</taxon>
        <taxon>Vertebrata</taxon>
        <taxon>Euteleostomi</taxon>
        <taxon>Mammalia</taxon>
        <taxon>Eutheria</taxon>
        <taxon>Laurasiatheria</taxon>
        <taxon>Chiroptera</taxon>
        <taxon>Yangochiroptera</taxon>
        <taxon>Vespertilionidae</taxon>
        <taxon>Myotis</taxon>
    </lineage>
</organism>
<dbReference type="eggNOG" id="ENOG502T74E">
    <property type="taxonomic scope" value="Eukaryota"/>
</dbReference>
<feature type="domain" description="Golgi associated RAB2 interactor protein-like Rab2B-binding" evidence="2">
    <location>
        <begin position="115"/>
        <end position="183"/>
    </location>
</feature>
<dbReference type="AlphaFoldDB" id="S7PKP1"/>
<protein>
    <submittedName>
        <fullName evidence="3">Protein FAM71C</fullName>
    </submittedName>
</protein>